<dbReference type="Gene3D" id="3.30.565.10">
    <property type="entry name" value="Histidine kinase-like ATPase, C-terminal domain"/>
    <property type="match status" value="1"/>
</dbReference>
<dbReference type="PANTHER" id="PTHR45528:SF1">
    <property type="entry name" value="SENSOR HISTIDINE KINASE CPXA"/>
    <property type="match status" value="1"/>
</dbReference>
<dbReference type="GO" id="GO:0005886">
    <property type="term" value="C:plasma membrane"/>
    <property type="evidence" value="ECO:0007669"/>
    <property type="project" value="UniProtKB-SubCell"/>
</dbReference>
<dbReference type="Proteomes" id="UP000266376">
    <property type="component" value="Unassembled WGS sequence"/>
</dbReference>
<gene>
    <name evidence="20" type="ORF">DW658_04805</name>
    <name evidence="19" type="ORF">DWV67_05645</name>
    <name evidence="18" type="ORF">DWX78_03025</name>
    <name evidence="17" type="ORF">DWY33_08985</name>
</gene>
<evidence type="ECO:0000256" key="2">
    <source>
        <dbReference type="ARBA" id="ARBA00004651"/>
    </source>
</evidence>
<evidence type="ECO:0000256" key="1">
    <source>
        <dbReference type="ARBA" id="ARBA00000085"/>
    </source>
</evidence>
<keyword evidence="10" id="KW-0067">ATP-binding</keyword>
<keyword evidence="4" id="KW-1003">Cell membrane</keyword>
<keyword evidence="12" id="KW-0902">Two-component regulatory system</keyword>
<feature type="domain" description="Histidine kinase" evidence="15">
    <location>
        <begin position="257"/>
        <end position="433"/>
    </location>
</feature>
<keyword evidence="11 14" id="KW-1133">Transmembrane helix</keyword>
<reference evidence="21 22" key="1">
    <citation type="submission" date="2018-08" db="EMBL/GenBank/DDBJ databases">
        <title>A genome reference for cultivated species of the human gut microbiota.</title>
        <authorList>
            <person name="Zou Y."/>
            <person name="Xue W."/>
            <person name="Luo G."/>
        </authorList>
    </citation>
    <scope>NUCLEOTIDE SEQUENCE [LARGE SCALE GENOMIC DNA]</scope>
    <source>
        <strain evidence="19 21">AF12-11</strain>
        <strain evidence="18 24">AF21-25</strain>
        <strain evidence="17 22">AF25-11</strain>
        <strain evidence="20 23">AM23-7AC</strain>
    </source>
</reference>
<dbReference type="Proteomes" id="UP000283652">
    <property type="component" value="Unassembled WGS sequence"/>
</dbReference>
<evidence type="ECO:0000256" key="4">
    <source>
        <dbReference type="ARBA" id="ARBA00022475"/>
    </source>
</evidence>
<feature type="domain" description="HAMP" evidence="16">
    <location>
        <begin position="190"/>
        <end position="242"/>
    </location>
</feature>
<dbReference type="SUPFAM" id="SSF158472">
    <property type="entry name" value="HAMP domain-like"/>
    <property type="match status" value="1"/>
</dbReference>
<comment type="subcellular location">
    <subcellularLocation>
        <location evidence="2">Cell membrane</location>
        <topology evidence="2">Multi-pass membrane protein</topology>
    </subcellularLocation>
</comment>
<dbReference type="SMART" id="SM00388">
    <property type="entry name" value="HisKA"/>
    <property type="match status" value="1"/>
</dbReference>
<dbReference type="PROSITE" id="PS50109">
    <property type="entry name" value="HIS_KIN"/>
    <property type="match status" value="1"/>
</dbReference>
<evidence type="ECO:0000256" key="13">
    <source>
        <dbReference type="ARBA" id="ARBA00023136"/>
    </source>
</evidence>
<dbReference type="EMBL" id="QSAJ01000010">
    <property type="protein sequence ID" value="RGW54227.1"/>
    <property type="molecule type" value="Genomic_DNA"/>
</dbReference>
<organism evidence="19 21">
    <name type="scientific">Dorea formicigenerans</name>
    <dbReference type="NCBI Taxonomy" id="39486"/>
    <lineage>
        <taxon>Bacteria</taxon>
        <taxon>Bacillati</taxon>
        <taxon>Bacillota</taxon>
        <taxon>Clostridia</taxon>
        <taxon>Lachnospirales</taxon>
        <taxon>Lachnospiraceae</taxon>
        <taxon>Dorea</taxon>
    </lineage>
</organism>
<evidence type="ECO:0000256" key="3">
    <source>
        <dbReference type="ARBA" id="ARBA00012438"/>
    </source>
</evidence>
<comment type="caution">
    <text evidence="19">The sequence shown here is derived from an EMBL/GenBank/DDBJ whole genome shotgun (WGS) entry which is preliminary data.</text>
</comment>
<keyword evidence="13 14" id="KW-0472">Membrane</keyword>
<dbReference type="EC" id="2.7.13.3" evidence="3"/>
<evidence type="ECO:0000256" key="8">
    <source>
        <dbReference type="ARBA" id="ARBA00022741"/>
    </source>
</evidence>
<evidence type="ECO:0000256" key="12">
    <source>
        <dbReference type="ARBA" id="ARBA00023012"/>
    </source>
</evidence>
<evidence type="ECO:0000256" key="10">
    <source>
        <dbReference type="ARBA" id="ARBA00022840"/>
    </source>
</evidence>
<name>A0A395XN86_9FIRM</name>
<dbReference type="EMBL" id="QRVU01000009">
    <property type="protein sequence ID" value="RGS72592.1"/>
    <property type="molecule type" value="Genomic_DNA"/>
</dbReference>
<keyword evidence="7 14" id="KW-0812">Transmembrane</keyword>
<evidence type="ECO:0000313" key="23">
    <source>
        <dbReference type="Proteomes" id="UP000285666"/>
    </source>
</evidence>
<dbReference type="InterPro" id="IPR005467">
    <property type="entry name" value="His_kinase_dom"/>
</dbReference>
<dbReference type="Pfam" id="PF00512">
    <property type="entry name" value="HisKA"/>
    <property type="match status" value="1"/>
</dbReference>
<feature type="transmembrane region" description="Helical" evidence="14">
    <location>
        <begin position="166"/>
        <end position="189"/>
    </location>
</feature>
<keyword evidence="8" id="KW-0547">Nucleotide-binding</keyword>
<keyword evidence="9 19" id="KW-0418">Kinase</keyword>
<evidence type="ECO:0000256" key="6">
    <source>
        <dbReference type="ARBA" id="ARBA00022679"/>
    </source>
</evidence>
<evidence type="ECO:0000313" key="21">
    <source>
        <dbReference type="Proteomes" id="UP000266376"/>
    </source>
</evidence>
<dbReference type="EMBL" id="QRUK01000015">
    <property type="protein sequence ID" value="RGR58532.1"/>
    <property type="molecule type" value="Genomic_DNA"/>
</dbReference>
<dbReference type="Proteomes" id="UP000285666">
    <property type="component" value="Unassembled WGS sequence"/>
</dbReference>
<dbReference type="InterPro" id="IPR036890">
    <property type="entry name" value="HATPase_C_sf"/>
</dbReference>
<dbReference type="PANTHER" id="PTHR45528">
    <property type="entry name" value="SENSOR HISTIDINE KINASE CPXA"/>
    <property type="match status" value="1"/>
</dbReference>
<dbReference type="Gene3D" id="6.10.340.10">
    <property type="match status" value="1"/>
</dbReference>
<keyword evidence="6" id="KW-0808">Transferase</keyword>
<evidence type="ECO:0000313" key="17">
    <source>
        <dbReference type="EMBL" id="RGR58532.1"/>
    </source>
</evidence>
<evidence type="ECO:0000256" key="11">
    <source>
        <dbReference type="ARBA" id="ARBA00022989"/>
    </source>
</evidence>
<evidence type="ECO:0000256" key="9">
    <source>
        <dbReference type="ARBA" id="ARBA00022777"/>
    </source>
</evidence>
<evidence type="ECO:0000313" key="18">
    <source>
        <dbReference type="EMBL" id="RGS72592.1"/>
    </source>
</evidence>
<evidence type="ECO:0000256" key="7">
    <source>
        <dbReference type="ARBA" id="ARBA00022692"/>
    </source>
</evidence>
<evidence type="ECO:0000259" key="15">
    <source>
        <dbReference type="PROSITE" id="PS50109"/>
    </source>
</evidence>
<evidence type="ECO:0000313" key="24">
    <source>
        <dbReference type="Proteomes" id="UP000285981"/>
    </source>
</evidence>
<comment type="catalytic activity">
    <reaction evidence="1">
        <text>ATP + protein L-histidine = ADP + protein N-phospho-L-histidine.</text>
        <dbReference type="EC" id="2.7.13.3"/>
    </reaction>
</comment>
<evidence type="ECO:0000313" key="19">
    <source>
        <dbReference type="EMBL" id="RGW54227.1"/>
    </source>
</evidence>
<dbReference type="InterPro" id="IPR036097">
    <property type="entry name" value="HisK_dim/P_sf"/>
</dbReference>
<dbReference type="SUPFAM" id="SSF55874">
    <property type="entry name" value="ATPase domain of HSP90 chaperone/DNA topoisomerase II/histidine kinase"/>
    <property type="match status" value="1"/>
</dbReference>
<dbReference type="InterPro" id="IPR050398">
    <property type="entry name" value="HssS/ArlS-like"/>
</dbReference>
<dbReference type="Gene3D" id="1.10.287.130">
    <property type="match status" value="1"/>
</dbReference>
<dbReference type="AlphaFoldDB" id="A0A395XN86"/>
<dbReference type="CDD" id="cd06225">
    <property type="entry name" value="HAMP"/>
    <property type="match status" value="1"/>
</dbReference>
<protein>
    <recommendedName>
        <fullName evidence="3">histidine kinase</fullName>
        <ecNumber evidence="3">2.7.13.3</ecNumber>
    </recommendedName>
</protein>
<accession>A0A395XN86</accession>
<dbReference type="GO" id="GO:0000155">
    <property type="term" value="F:phosphorelay sensor kinase activity"/>
    <property type="evidence" value="ECO:0007669"/>
    <property type="project" value="InterPro"/>
</dbReference>
<dbReference type="Pfam" id="PF00672">
    <property type="entry name" value="HAMP"/>
    <property type="match status" value="1"/>
</dbReference>
<dbReference type="PROSITE" id="PS50885">
    <property type="entry name" value="HAMP"/>
    <property type="match status" value="1"/>
</dbReference>
<sequence length="475" mass="54349">MKKKFSTMKLQNRFLLILLLALTISATLFELLWLNKWTLVNWTGNFEILQSQIDDEDFWTKLDETAQNLSLPESSDDEAAAKAIKPLLDLADKYTSIYLYEQEDGLYITGQYAKIMDEKHSGFRTFFDLGYRLTDGEGEDFRQGYLQFQNGKAQVVVVNYQRALFIYPYMFLSLLLSVLVFLGIVLFFMNRKMREVLALEQEILLMSTGDLTHPVPQYSKDEIGILANELNHLRISLNENIVREQESRKANQDLITALSHDLRTPLTILTGYLEVLKLGRTPEKQADYLDRCLKKASDIKELTDQMFSYALVSEEQETPDMSWLSTDYIFQCIQENCDFISLAGFTTNVKIPEVTGILLSDKTMINRIFTNLFSNILKYGDKGTPVIVRSSVRKQRFTVTVSNAIKQEHSDVGSSNIGLRNVQRMMQMMDGEMLLTKKTSSDSPGNHNISQNTSSAFASENVSGVFEVTLWFPLR</sequence>
<dbReference type="EMBL" id="QRHN01000004">
    <property type="protein sequence ID" value="RHF79731.1"/>
    <property type="molecule type" value="Genomic_DNA"/>
</dbReference>
<dbReference type="SUPFAM" id="SSF47384">
    <property type="entry name" value="Homodimeric domain of signal transducing histidine kinase"/>
    <property type="match status" value="1"/>
</dbReference>
<dbReference type="GO" id="GO:0005524">
    <property type="term" value="F:ATP binding"/>
    <property type="evidence" value="ECO:0007669"/>
    <property type="project" value="UniProtKB-KW"/>
</dbReference>
<evidence type="ECO:0000259" key="16">
    <source>
        <dbReference type="PROSITE" id="PS50885"/>
    </source>
</evidence>
<dbReference type="InterPro" id="IPR003660">
    <property type="entry name" value="HAMP_dom"/>
</dbReference>
<evidence type="ECO:0000256" key="5">
    <source>
        <dbReference type="ARBA" id="ARBA00022553"/>
    </source>
</evidence>
<dbReference type="SMART" id="SM00304">
    <property type="entry name" value="HAMP"/>
    <property type="match status" value="1"/>
</dbReference>
<evidence type="ECO:0000256" key="14">
    <source>
        <dbReference type="SAM" id="Phobius"/>
    </source>
</evidence>
<evidence type="ECO:0000313" key="20">
    <source>
        <dbReference type="EMBL" id="RHF79731.1"/>
    </source>
</evidence>
<dbReference type="RefSeq" id="WP_118236812.1">
    <property type="nucleotide sequence ID" value="NZ_JBBNJA010000016.1"/>
</dbReference>
<dbReference type="Proteomes" id="UP000285981">
    <property type="component" value="Unassembled WGS sequence"/>
</dbReference>
<dbReference type="InterPro" id="IPR003661">
    <property type="entry name" value="HisK_dim/P_dom"/>
</dbReference>
<evidence type="ECO:0000313" key="22">
    <source>
        <dbReference type="Proteomes" id="UP000283652"/>
    </source>
</evidence>
<proteinExistence type="predicted"/>
<dbReference type="CDD" id="cd00082">
    <property type="entry name" value="HisKA"/>
    <property type="match status" value="1"/>
</dbReference>
<keyword evidence="5" id="KW-0597">Phosphoprotein</keyword>